<evidence type="ECO:0000313" key="11">
    <source>
        <dbReference type="Proteomes" id="UP000007077"/>
    </source>
</evidence>
<dbReference type="HOGENOM" id="CLU_000445_107_27_6"/>
<dbReference type="InterPro" id="IPR004090">
    <property type="entry name" value="Chemotax_Me-accpt_rcpt"/>
</dbReference>
<evidence type="ECO:0000256" key="8">
    <source>
        <dbReference type="SAM" id="Phobius"/>
    </source>
</evidence>
<gene>
    <name evidence="10" type="ordered locus">HP15_3576</name>
</gene>
<dbReference type="PANTHER" id="PTHR32089:SF119">
    <property type="entry name" value="METHYL-ACCEPTING CHEMOTAXIS PROTEIN CTPL"/>
    <property type="match status" value="1"/>
</dbReference>
<evidence type="ECO:0000256" key="5">
    <source>
        <dbReference type="ARBA" id="ARBA00023224"/>
    </source>
</evidence>
<evidence type="ECO:0000256" key="7">
    <source>
        <dbReference type="PROSITE-ProRule" id="PRU00284"/>
    </source>
</evidence>
<proteinExistence type="inferred from homology"/>
<keyword evidence="3 8" id="KW-1133">Transmembrane helix</keyword>
<reference evidence="11" key="2">
    <citation type="submission" date="2010-02" db="EMBL/GenBank/DDBJ databases">
        <title>Complete genome sequence of Marinobacter adhaerens type strain (HP15).</title>
        <authorList>
            <person name="Gaerdes A.A.M."/>
            <person name="Kaeppel E."/>
            <person name="Shezad A."/>
            <person name="Seebah S."/>
            <person name="Teeling H."/>
            <person name="Yarza P."/>
            <person name="Gloeckner F.O."/>
            <person name="Ullrich M.S."/>
        </authorList>
    </citation>
    <scope>NUCLEOTIDE SEQUENCE [LARGE SCALE GENOMIC DNA]</scope>
    <source>
        <strain evidence="11">DSM 23420 / HP15</strain>
    </source>
</reference>
<keyword evidence="2 8" id="KW-0812">Transmembrane</keyword>
<dbReference type="KEGG" id="mad:HP15_3576"/>
<sequence length="553" mass="59526">MPRSLLLFGHFTVAKRLALGFGLILSLVIAVSLIGNQRVGFIDRTLTDVGDGAAVKQRYAINFRGSVHDRAIAIRDAVLVENERDLQTHLADIERLKAFYRDSAGPMDEMFREEGATSREKQLLAAIKDIELRALTLTDELLELRLAGNIDQARAFLLSDVSGAYSEWLKRVNAFIDYQEDVVTTGVDEVREAASTFNALNLSVTGLAVVQGALVAMVIIRRLKKILGGEPEDVAQAIRQLADGELDQDIQTRYPDSVMGALQDTVERLGGIIREVRSAAEELSSSSSELEATSDNNSRQIRLQASEAEQMATAVNQMAATANEVAGFAASAASATQKADTEVESGNRVVQETAASIGELAETLEQATRTVQRVSEDSANIEKIIEVINAIAEQTNLLALNAAIEAARAGTHGRGFAVVADEVRSLASRTQDSTREIQEMIGNLQTGAGEATNVMESSRELARNTVDKTSEAEAALARIRNEVGAINDMNAQIASASEEQSSVAEEVNRNISRIHDATVETSAGSEQVAGASRDLAVLAGQLRSRVSVFRFKG</sequence>
<accession>E4PGN1</accession>
<evidence type="ECO:0000256" key="3">
    <source>
        <dbReference type="ARBA" id="ARBA00022989"/>
    </source>
</evidence>
<dbReference type="GO" id="GO:0007165">
    <property type="term" value="P:signal transduction"/>
    <property type="evidence" value="ECO:0007669"/>
    <property type="project" value="UniProtKB-KW"/>
</dbReference>
<dbReference type="Gene3D" id="1.10.287.950">
    <property type="entry name" value="Methyl-accepting chemotaxis protein"/>
    <property type="match status" value="1"/>
</dbReference>
<evidence type="ECO:0000256" key="1">
    <source>
        <dbReference type="ARBA" id="ARBA00004141"/>
    </source>
</evidence>
<dbReference type="FunFam" id="1.10.287.950:FF:000001">
    <property type="entry name" value="Methyl-accepting chemotaxis sensory transducer"/>
    <property type="match status" value="1"/>
</dbReference>
<dbReference type="SUPFAM" id="SSF58104">
    <property type="entry name" value="Methyl-accepting chemotaxis protein (MCP) signaling domain"/>
    <property type="match status" value="1"/>
</dbReference>
<dbReference type="InterPro" id="IPR024478">
    <property type="entry name" value="HlyB_4HB_MCP"/>
</dbReference>
<dbReference type="PATRIC" id="fig|225937.3.peg.3600"/>
<dbReference type="CDD" id="cd19411">
    <property type="entry name" value="MCP2201-like_sensor"/>
    <property type="match status" value="1"/>
</dbReference>
<evidence type="ECO:0000256" key="6">
    <source>
        <dbReference type="ARBA" id="ARBA00029447"/>
    </source>
</evidence>
<dbReference type="Proteomes" id="UP000007077">
    <property type="component" value="Chromosome"/>
</dbReference>
<name>E4PGN1_MARAH</name>
<dbReference type="InterPro" id="IPR047347">
    <property type="entry name" value="YvaQ-like_sensor"/>
</dbReference>
<reference evidence="10 11" key="1">
    <citation type="journal article" date="2010" name="Stand. Genomic Sci.">
        <title>Complete genome sequence of Marinobacter adhaerens type strain (HP15), a diatom-interacting marine microorganism.</title>
        <authorList>
            <person name="Gardes A."/>
            <person name="Kaeppel E."/>
            <person name="Shehzad A."/>
            <person name="Seebah S."/>
            <person name="Teeling H."/>
            <person name="Yarza P."/>
            <person name="Glockner F.O."/>
            <person name="Grossart H.P."/>
            <person name="Ullrich M.S."/>
        </authorList>
    </citation>
    <scope>NUCLEOTIDE SEQUENCE [LARGE SCALE GENOMIC DNA]</scope>
    <source>
        <strain evidence="11">DSM 23420 / HP15</strain>
    </source>
</reference>
<dbReference type="Pfam" id="PF00015">
    <property type="entry name" value="MCPsignal"/>
    <property type="match status" value="1"/>
</dbReference>
<comment type="subcellular location">
    <subcellularLocation>
        <location evidence="1">Membrane</location>
        <topology evidence="1">Multi-pass membrane protein</topology>
    </subcellularLocation>
</comment>
<evidence type="ECO:0000256" key="4">
    <source>
        <dbReference type="ARBA" id="ARBA00023136"/>
    </source>
</evidence>
<dbReference type="GO" id="GO:0016020">
    <property type="term" value="C:membrane"/>
    <property type="evidence" value="ECO:0007669"/>
    <property type="project" value="UniProtKB-SubCell"/>
</dbReference>
<comment type="similarity">
    <text evidence="6">Belongs to the methyl-accepting chemotaxis (MCP) protein family.</text>
</comment>
<feature type="transmembrane region" description="Helical" evidence="8">
    <location>
        <begin position="199"/>
        <end position="220"/>
    </location>
</feature>
<keyword evidence="4 8" id="KW-0472">Membrane</keyword>
<dbReference type="SMART" id="SM00283">
    <property type="entry name" value="MA"/>
    <property type="match status" value="1"/>
</dbReference>
<feature type="domain" description="Methyl-accepting transducer" evidence="9">
    <location>
        <begin position="279"/>
        <end position="515"/>
    </location>
</feature>
<protein>
    <submittedName>
        <fullName evidence="10">Methyl-accepting chemotaxis sensory transducer</fullName>
    </submittedName>
</protein>
<dbReference type="AlphaFoldDB" id="E4PGN1"/>
<organism evidence="10 11">
    <name type="scientific">Marinobacter adhaerens (strain DSM 23420 / HP15)</name>
    <dbReference type="NCBI Taxonomy" id="225937"/>
    <lineage>
        <taxon>Bacteria</taxon>
        <taxon>Pseudomonadati</taxon>
        <taxon>Pseudomonadota</taxon>
        <taxon>Gammaproteobacteria</taxon>
        <taxon>Pseudomonadales</taxon>
        <taxon>Marinobacteraceae</taxon>
        <taxon>Marinobacter</taxon>
    </lineage>
</organism>
<evidence type="ECO:0000256" key="2">
    <source>
        <dbReference type="ARBA" id="ARBA00022692"/>
    </source>
</evidence>
<dbReference type="RefSeq" id="WP_014578729.1">
    <property type="nucleotide sequence ID" value="NC_017506.1"/>
</dbReference>
<dbReference type="Pfam" id="PF12729">
    <property type="entry name" value="4HB_MCP_1"/>
    <property type="match status" value="1"/>
</dbReference>
<dbReference type="PROSITE" id="PS50111">
    <property type="entry name" value="CHEMOTAXIS_TRANSDUC_2"/>
    <property type="match status" value="1"/>
</dbReference>
<evidence type="ECO:0000259" key="9">
    <source>
        <dbReference type="PROSITE" id="PS50111"/>
    </source>
</evidence>
<evidence type="ECO:0000313" key="10">
    <source>
        <dbReference type="EMBL" id="ADP99340.1"/>
    </source>
</evidence>
<dbReference type="PANTHER" id="PTHR32089">
    <property type="entry name" value="METHYL-ACCEPTING CHEMOTAXIS PROTEIN MCPB"/>
    <property type="match status" value="1"/>
</dbReference>
<dbReference type="PRINTS" id="PR00260">
    <property type="entry name" value="CHEMTRNSDUCR"/>
</dbReference>
<dbReference type="STRING" id="225937.HP15_3576"/>
<dbReference type="InterPro" id="IPR004089">
    <property type="entry name" value="MCPsignal_dom"/>
</dbReference>
<keyword evidence="5 7" id="KW-0807">Transducer</keyword>
<dbReference type="eggNOG" id="COG0840">
    <property type="taxonomic scope" value="Bacteria"/>
</dbReference>
<dbReference type="EMBL" id="CP001978">
    <property type="protein sequence ID" value="ADP99340.1"/>
    <property type="molecule type" value="Genomic_DNA"/>
</dbReference>
<dbReference type="GO" id="GO:0004888">
    <property type="term" value="F:transmembrane signaling receptor activity"/>
    <property type="evidence" value="ECO:0007669"/>
    <property type="project" value="InterPro"/>
</dbReference>
<dbReference type="CDD" id="cd11386">
    <property type="entry name" value="MCP_signal"/>
    <property type="match status" value="1"/>
</dbReference>
<dbReference type="GO" id="GO:0006935">
    <property type="term" value="P:chemotaxis"/>
    <property type="evidence" value="ECO:0007669"/>
    <property type="project" value="InterPro"/>
</dbReference>